<dbReference type="InParanoid" id="B3RRC3"/>
<evidence type="ECO:0000256" key="6">
    <source>
        <dbReference type="ARBA" id="ARBA00022527"/>
    </source>
</evidence>
<evidence type="ECO:0000256" key="5">
    <source>
        <dbReference type="ARBA" id="ARBA00022490"/>
    </source>
</evidence>
<evidence type="ECO:0000256" key="11">
    <source>
        <dbReference type="ARBA" id="ARBA00047899"/>
    </source>
</evidence>
<dbReference type="InterPro" id="IPR000719">
    <property type="entry name" value="Prot_kinase_dom"/>
</dbReference>
<dbReference type="SMART" id="SM01331">
    <property type="entry name" value="DUF3635"/>
    <property type="match status" value="1"/>
</dbReference>
<feature type="binding site" evidence="13">
    <location>
        <position position="222"/>
    </location>
    <ligand>
        <name>ATP</name>
        <dbReference type="ChEBI" id="CHEBI:30616"/>
    </ligand>
</feature>
<dbReference type="GO" id="GO:0000278">
    <property type="term" value="P:mitotic cell cycle"/>
    <property type="evidence" value="ECO:0000318"/>
    <property type="project" value="GO_Central"/>
</dbReference>
<dbReference type="GO" id="GO:0005524">
    <property type="term" value="F:ATP binding"/>
    <property type="evidence" value="ECO:0007669"/>
    <property type="project" value="UniProtKB-UniRule"/>
</dbReference>
<dbReference type="STRING" id="10228.B3RRC3"/>
<dbReference type="KEGG" id="tad:TRIADDRAFT_63724"/>
<evidence type="ECO:0000256" key="10">
    <source>
        <dbReference type="ARBA" id="ARBA00022840"/>
    </source>
</evidence>
<gene>
    <name evidence="16" type="ORF">TRIADDRAFT_63724</name>
</gene>
<dbReference type="FunFam" id="1.10.510.10:FF:000401">
    <property type="entry name" value="serine/threonine-protein kinase haspin"/>
    <property type="match status" value="1"/>
</dbReference>
<keyword evidence="9" id="KW-0418">Kinase</keyword>
<dbReference type="eggNOG" id="KOG2464">
    <property type="taxonomic scope" value="Eukaryota"/>
</dbReference>
<accession>B3RRC3</accession>
<dbReference type="GO" id="GO:0005634">
    <property type="term" value="C:nucleus"/>
    <property type="evidence" value="ECO:0000318"/>
    <property type="project" value="GO_Central"/>
</dbReference>
<evidence type="ECO:0000256" key="1">
    <source>
        <dbReference type="ARBA" id="ARBA00004286"/>
    </source>
</evidence>
<evidence type="ECO:0000313" key="17">
    <source>
        <dbReference type="Proteomes" id="UP000009022"/>
    </source>
</evidence>
<evidence type="ECO:0000256" key="13">
    <source>
        <dbReference type="PROSITE-ProRule" id="PRU10141"/>
    </source>
</evidence>
<evidence type="ECO:0000256" key="4">
    <source>
        <dbReference type="ARBA" id="ARBA00022454"/>
    </source>
</evidence>
<evidence type="ECO:0000256" key="3">
    <source>
        <dbReference type="ARBA" id="ARBA00012513"/>
    </source>
</evidence>
<protein>
    <recommendedName>
        <fullName evidence="3">non-specific serine/threonine protein kinase</fullName>
        <ecNumber evidence="3">2.7.11.1</ecNumber>
    </recommendedName>
</protein>
<proteinExistence type="predicted"/>
<evidence type="ECO:0000313" key="16">
    <source>
        <dbReference type="EMBL" id="EDV26318.1"/>
    </source>
</evidence>
<dbReference type="GO" id="GO:0035556">
    <property type="term" value="P:intracellular signal transduction"/>
    <property type="evidence" value="ECO:0000318"/>
    <property type="project" value="GO_Central"/>
</dbReference>
<keyword evidence="4" id="KW-0158">Chromosome</keyword>
<dbReference type="PROSITE" id="PS00107">
    <property type="entry name" value="PROTEIN_KINASE_ATP"/>
    <property type="match status" value="1"/>
</dbReference>
<evidence type="ECO:0000256" key="9">
    <source>
        <dbReference type="ARBA" id="ARBA00022777"/>
    </source>
</evidence>
<keyword evidence="5" id="KW-0963">Cytoplasm</keyword>
<evidence type="ECO:0000256" key="7">
    <source>
        <dbReference type="ARBA" id="ARBA00022679"/>
    </source>
</evidence>
<evidence type="ECO:0000256" key="8">
    <source>
        <dbReference type="ARBA" id="ARBA00022741"/>
    </source>
</evidence>
<dbReference type="InterPro" id="IPR017441">
    <property type="entry name" value="Protein_kinase_ATP_BS"/>
</dbReference>
<comment type="catalytic activity">
    <reaction evidence="12">
        <text>L-seryl-[protein] + ATP = O-phospho-L-seryl-[protein] + ADP + H(+)</text>
        <dbReference type="Rhea" id="RHEA:17989"/>
        <dbReference type="Rhea" id="RHEA-COMP:9863"/>
        <dbReference type="Rhea" id="RHEA-COMP:11604"/>
        <dbReference type="ChEBI" id="CHEBI:15378"/>
        <dbReference type="ChEBI" id="CHEBI:29999"/>
        <dbReference type="ChEBI" id="CHEBI:30616"/>
        <dbReference type="ChEBI" id="CHEBI:83421"/>
        <dbReference type="ChEBI" id="CHEBI:456216"/>
        <dbReference type="EC" id="2.7.11.1"/>
    </reaction>
</comment>
<dbReference type="GeneID" id="6751529"/>
<dbReference type="RefSeq" id="XP_002110314.1">
    <property type="nucleotide sequence ID" value="XM_002110278.1"/>
</dbReference>
<dbReference type="Gene3D" id="1.10.510.10">
    <property type="entry name" value="Transferase(Phosphotransferase) domain 1"/>
    <property type="match status" value="1"/>
</dbReference>
<feature type="domain" description="Protein kinase" evidence="15">
    <location>
        <begin position="194"/>
        <end position="504"/>
    </location>
</feature>
<keyword evidence="6" id="KW-0723">Serine/threonine-protein kinase</keyword>
<dbReference type="GO" id="GO:0072354">
    <property type="term" value="F:histone H3T3 kinase activity"/>
    <property type="evidence" value="ECO:0000318"/>
    <property type="project" value="GO_Central"/>
</dbReference>
<evidence type="ECO:0000256" key="14">
    <source>
        <dbReference type="SAM" id="MobiDB-lite"/>
    </source>
</evidence>
<keyword evidence="17" id="KW-1185">Reference proteome</keyword>
<dbReference type="SUPFAM" id="SSF56112">
    <property type="entry name" value="Protein kinase-like (PK-like)"/>
    <property type="match status" value="1"/>
</dbReference>
<comment type="subcellular location">
    <subcellularLocation>
        <location evidence="1">Chromosome</location>
    </subcellularLocation>
    <subcellularLocation>
        <location evidence="2">Cytoplasm</location>
    </subcellularLocation>
</comment>
<evidence type="ECO:0000256" key="12">
    <source>
        <dbReference type="ARBA" id="ARBA00048679"/>
    </source>
</evidence>
<sequence>MAFNKHFIRTYGAKGKRTISVTPFSPILNARQAVSRSRSDFSSKSSSSYDSNRPLNSSIDLGSEPDLKKSGVSADITFDHGGNSTCNLFKMSSPIVQEGKQANLSRSIYDESNNGDRTPSVTLDPDIHNSSIFEGSLSTNDVSQTSILRKRSFAESLLPLTNRESNLDLPDIYHKVLEECNQTEAITLEQYLVNKAFVKLGEGTFAEVFRCSNTEGKESIIKIMPVEGKELINEEEQKKFEDILAEIVIARELSSLRHKDITGRNQTNNFIELLSVACCRGRYPQKLLLAWKEWDKKYKSENDCPDIFNKDQYYIVMEFPFGGVDLEHFPIKSTKQAESIIQQITFALAAAEEALLFEHRDLHWSNVLIQETEMETCACVINDHKYEIPTNNVYVSIIDFTLSRLEQDGCISFFNLSKDDELFKGEGDYQFEIYRMMREKNENEWKSFHAKTNVYWLHYLTDKLINEKKYPRGKKRKKFLSRLYDNLLKHESSYEVVTGELLTT</sequence>
<dbReference type="Pfam" id="PF12330">
    <property type="entry name" value="Haspin_kinase"/>
    <property type="match status" value="1"/>
</dbReference>
<feature type="region of interest" description="Disordered" evidence="14">
    <location>
        <begin position="35"/>
        <end position="66"/>
    </location>
</feature>
<dbReference type="PhylomeDB" id="B3RRC3"/>
<dbReference type="GO" id="GO:0005737">
    <property type="term" value="C:cytoplasm"/>
    <property type="evidence" value="ECO:0000318"/>
    <property type="project" value="GO_Central"/>
</dbReference>
<name>B3RRC3_TRIAD</name>
<dbReference type="EC" id="2.7.11.1" evidence="3"/>
<dbReference type="CTD" id="6751529"/>
<dbReference type="GO" id="GO:0005694">
    <property type="term" value="C:chromosome"/>
    <property type="evidence" value="ECO:0007669"/>
    <property type="project" value="UniProtKB-SubCell"/>
</dbReference>
<organism evidence="16 17">
    <name type="scientific">Trichoplax adhaerens</name>
    <name type="common">Trichoplax reptans</name>
    <dbReference type="NCBI Taxonomy" id="10228"/>
    <lineage>
        <taxon>Eukaryota</taxon>
        <taxon>Metazoa</taxon>
        <taxon>Placozoa</taxon>
        <taxon>Uniplacotomia</taxon>
        <taxon>Trichoplacea</taxon>
        <taxon>Trichoplacidae</taxon>
        <taxon>Trichoplax</taxon>
    </lineage>
</organism>
<dbReference type="OrthoDB" id="21018at2759"/>
<dbReference type="InterPro" id="IPR024604">
    <property type="entry name" value="GSG2_C"/>
</dbReference>
<dbReference type="PANTHER" id="PTHR24419">
    <property type="entry name" value="INTERLEUKIN-1 RECEPTOR-ASSOCIATED KINASE"/>
    <property type="match status" value="1"/>
</dbReference>
<feature type="compositionally biased region" description="Low complexity" evidence="14">
    <location>
        <begin position="40"/>
        <end position="51"/>
    </location>
</feature>
<comment type="catalytic activity">
    <reaction evidence="11">
        <text>L-threonyl-[protein] + ATP = O-phospho-L-threonyl-[protein] + ADP + H(+)</text>
        <dbReference type="Rhea" id="RHEA:46608"/>
        <dbReference type="Rhea" id="RHEA-COMP:11060"/>
        <dbReference type="Rhea" id="RHEA-COMP:11605"/>
        <dbReference type="ChEBI" id="CHEBI:15378"/>
        <dbReference type="ChEBI" id="CHEBI:30013"/>
        <dbReference type="ChEBI" id="CHEBI:30616"/>
        <dbReference type="ChEBI" id="CHEBI:61977"/>
        <dbReference type="ChEBI" id="CHEBI:456216"/>
        <dbReference type="EC" id="2.7.11.1"/>
    </reaction>
</comment>
<dbReference type="AlphaFoldDB" id="B3RRC3"/>
<dbReference type="OMA" id="WITSSAH"/>
<dbReference type="Proteomes" id="UP000009022">
    <property type="component" value="Unassembled WGS sequence"/>
</dbReference>
<evidence type="ECO:0000259" key="15">
    <source>
        <dbReference type="PROSITE" id="PS50011"/>
    </source>
</evidence>
<dbReference type="Gene3D" id="3.30.200.20">
    <property type="entry name" value="Phosphorylase Kinase, domain 1"/>
    <property type="match status" value="1"/>
</dbReference>
<keyword evidence="8 13" id="KW-0547">Nucleotide-binding</keyword>
<dbReference type="PANTHER" id="PTHR24419:SF18">
    <property type="entry name" value="SERINE_THREONINE-PROTEIN KINASE HASPIN"/>
    <property type="match status" value="1"/>
</dbReference>
<dbReference type="HOGENOM" id="CLU_541149_0_0_1"/>
<dbReference type="PROSITE" id="PS50011">
    <property type="entry name" value="PROTEIN_KINASE_DOM"/>
    <property type="match status" value="1"/>
</dbReference>
<dbReference type="InterPro" id="IPR011009">
    <property type="entry name" value="Kinase-like_dom_sf"/>
</dbReference>
<dbReference type="EMBL" id="DS985243">
    <property type="protein sequence ID" value="EDV26318.1"/>
    <property type="molecule type" value="Genomic_DNA"/>
</dbReference>
<evidence type="ECO:0000256" key="2">
    <source>
        <dbReference type="ARBA" id="ARBA00004496"/>
    </source>
</evidence>
<keyword evidence="10 13" id="KW-0067">ATP-binding</keyword>
<reference evidence="16 17" key="1">
    <citation type="journal article" date="2008" name="Nature">
        <title>The Trichoplax genome and the nature of placozoans.</title>
        <authorList>
            <person name="Srivastava M."/>
            <person name="Begovic E."/>
            <person name="Chapman J."/>
            <person name="Putnam N.H."/>
            <person name="Hellsten U."/>
            <person name="Kawashima T."/>
            <person name="Kuo A."/>
            <person name="Mitros T."/>
            <person name="Salamov A."/>
            <person name="Carpenter M.L."/>
            <person name="Signorovitch A.Y."/>
            <person name="Moreno M.A."/>
            <person name="Kamm K."/>
            <person name="Grimwood J."/>
            <person name="Schmutz J."/>
            <person name="Shapiro H."/>
            <person name="Grigoriev I.V."/>
            <person name="Buss L.W."/>
            <person name="Schierwater B."/>
            <person name="Dellaporta S.L."/>
            <person name="Rokhsar D.S."/>
        </authorList>
    </citation>
    <scope>NUCLEOTIDE SEQUENCE [LARGE SCALE GENOMIC DNA]</scope>
    <source>
        <strain evidence="16 17">Grell-BS-1999</strain>
    </source>
</reference>
<keyword evidence="7" id="KW-0808">Transferase</keyword>